<protein>
    <submittedName>
        <fullName evidence="1">Uncharacterized protein</fullName>
    </submittedName>
</protein>
<sequence length="74" mass="8041">MAGILRTHDVHLQPLLARLTAKSSGPRPGPPGPCALLVLADDRTTHVRVGRLSPAGAQDLLHAHLDRLWNEQVR</sequence>
<keyword evidence="2" id="KW-1185">Reference proteome</keyword>
<organism evidence="1 2">
    <name type="scientific">Streptomyces angustmyceticus</name>
    <dbReference type="NCBI Taxonomy" id="285578"/>
    <lineage>
        <taxon>Bacteria</taxon>
        <taxon>Bacillati</taxon>
        <taxon>Actinomycetota</taxon>
        <taxon>Actinomycetes</taxon>
        <taxon>Kitasatosporales</taxon>
        <taxon>Streptomycetaceae</taxon>
        <taxon>Streptomyces</taxon>
    </lineage>
</organism>
<name>A0A5J4LN20_9ACTN</name>
<evidence type="ECO:0000313" key="2">
    <source>
        <dbReference type="Proteomes" id="UP000325598"/>
    </source>
</evidence>
<accession>A0A5J4LN20</accession>
<proteinExistence type="predicted"/>
<dbReference type="Proteomes" id="UP000325598">
    <property type="component" value="Unassembled WGS sequence"/>
</dbReference>
<dbReference type="EMBL" id="BLAG01000019">
    <property type="protein sequence ID" value="GES33451.1"/>
    <property type="molecule type" value="Genomic_DNA"/>
</dbReference>
<gene>
    <name evidence="1" type="ORF">San01_59390</name>
</gene>
<reference evidence="1 2" key="1">
    <citation type="submission" date="2019-10" db="EMBL/GenBank/DDBJ databases">
        <title>Whole genome shotgun sequence of Streptomyces angustmyceticus NBRC 3934.</title>
        <authorList>
            <person name="Hosoyama A."/>
            <person name="Ichikawa N."/>
            <person name="Kimura A."/>
            <person name="Kitahashi Y."/>
            <person name="Komaki H."/>
            <person name="Uohara A."/>
        </authorList>
    </citation>
    <scope>NUCLEOTIDE SEQUENCE [LARGE SCALE GENOMIC DNA]</scope>
    <source>
        <strain evidence="1 2">NBRC 3934</strain>
    </source>
</reference>
<comment type="caution">
    <text evidence="1">The sequence shown here is derived from an EMBL/GenBank/DDBJ whole genome shotgun (WGS) entry which is preliminary data.</text>
</comment>
<evidence type="ECO:0000313" key="1">
    <source>
        <dbReference type="EMBL" id="GES33451.1"/>
    </source>
</evidence>
<dbReference type="AlphaFoldDB" id="A0A5J4LN20"/>
<dbReference type="RefSeq" id="WP_152105078.1">
    <property type="nucleotide sequence ID" value="NZ_JBFACF010000017.1"/>
</dbReference>